<feature type="region of interest" description="Disordered" evidence="1">
    <location>
        <begin position="60"/>
        <end position="79"/>
    </location>
</feature>
<keyword evidence="3" id="KW-1185">Reference proteome</keyword>
<evidence type="ECO:0000313" key="3">
    <source>
        <dbReference type="Proteomes" id="UP001595797"/>
    </source>
</evidence>
<sequence>MQPTFTANLASTAEYPTPAMPVMGVEFLEDPELRTTGIPSGTAHPVAWIEYSKPTFLGATAGPHLDETTSDTADGTSSVGRWDLREADSVIRGAGYRRVSDWKPIERGTRLMAYITPR</sequence>
<reference evidence="3" key="1">
    <citation type="journal article" date="2019" name="Int. J. Syst. Evol. Microbiol.">
        <title>The Global Catalogue of Microorganisms (GCM) 10K type strain sequencing project: providing services to taxonomists for standard genome sequencing and annotation.</title>
        <authorList>
            <consortium name="The Broad Institute Genomics Platform"/>
            <consortium name="The Broad Institute Genome Sequencing Center for Infectious Disease"/>
            <person name="Wu L."/>
            <person name="Ma J."/>
        </authorList>
    </citation>
    <scope>NUCLEOTIDE SEQUENCE [LARGE SCALE GENOMIC DNA]</scope>
    <source>
        <strain evidence="3">CGMCC 4.6946</strain>
    </source>
</reference>
<comment type="caution">
    <text evidence="2">The sequence shown here is derived from an EMBL/GenBank/DDBJ whole genome shotgun (WGS) entry which is preliminary data.</text>
</comment>
<feature type="compositionally biased region" description="Polar residues" evidence="1">
    <location>
        <begin position="70"/>
        <end position="79"/>
    </location>
</feature>
<evidence type="ECO:0000313" key="2">
    <source>
        <dbReference type="EMBL" id="MFC4905117.1"/>
    </source>
</evidence>
<dbReference type="EMBL" id="JBHSIW010000024">
    <property type="protein sequence ID" value="MFC4905117.1"/>
    <property type="molecule type" value="Genomic_DNA"/>
</dbReference>
<protein>
    <recommendedName>
        <fullName evidence="4">Head-to-tail stopper</fullName>
    </recommendedName>
</protein>
<dbReference type="Proteomes" id="UP001595797">
    <property type="component" value="Unassembled WGS sequence"/>
</dbReference>
<dbReference type="RefSeq" id="WP_047804215.1">
    <property type="nucleotide sequence ID" value="NZ_JARAMH010000008.1"/>
</dbReference>
<proteinExistence type="predicted"/>
<accession>A0ABV9TLZ6</accession>
<evidence type="ECO:0000256" key="1">
    <source>
        <dbReference type="SAM" id="MobiDB-lite"/>
    </source>
</evidence>
<evidence type="ECO:0008006" key="4">
    <source>
        <dbReference type="Google" id="ProtNLM"/>
    </source>
</evidence>
<organism evidence="2 3">
    <name type="scientific">Kocuria oceani</name>
    <dbReference type="NCBI Taxonomy" id="988827"/>
    <lineage>
        <taxon>Bacteria</taxon>
        <taxon>Bacillati</taxon>
        <taxon>Actinomycetota</taxon>
        <taxon>Actinomycetes</taxon>
        <taxon>Micrococcales</taxon>
        <taxon>Micrococcaceae</taxon>
        <taxon>Kocuria</taxon>
    </lineage>
</organism>
<gene>
    <name evidence="2" type="ORF">ACFPCS_16225</name>
</gene>
<name>A0ABV9TLZ6_9MICC</name>